<dbReference type="InterPro" id="IPR012373">
    <property type="entry name" value="Ferrdict_sens_TM"/>
</dbReference>
<gene>
    <name evidence="4" type="ORF">D7322_22085</name>
</gene>
<keyword evidence="1" id="KW-0812">Transmembrane</keyword>
<evidence type="ECO:0000259" key="3">
    <source>
        <dbReference type="Pfam" id="PF16344"/>
    </source>
</evidence>
<reference evidence="4 5" key="1">
    <citation type="submission" date="2018-10" db="EMBL/GenBank/DDBJ databases">
        <title>Sphingobacterium sp. M05W1-28.</title>
        <authorList>
            <person name="Cai H."/>
        </authorList>
    </citation>
    <scope>NUCLEOTIDE SEQUENCE [LARGE SCALE GENOMIC DNA]</scope>
    <source>
        <strain evidence="4 5">M05W1-28</strain>
    </source>
</reference>
<comment type="caution">
    <text evidence="4">The sequence shown here is derived from an EMBL/GenBank/DDBJ whole genome shotgun (WGS) entry which is preliminary data.</text>
</comment>
<protein>
    <submittedName>
        <fullName evidence="4">DUF4974 domain-containing protein</fullName>
    </submittedName>
</protein>
<keyword evidence="1" id="KW-0472">Membrane</keyword>
<dbReference type="Gene3D" id="2.60.120.1440">
    <property type="match status" value="1"/>
</dbReference>
<feature type="domain" description="Protein FecR C-terminal" evidence="3">
    <location>
        <begin position="335"/>
        <end position="402"/>
    </location>
</feature>
<dbReference type="Pfam" id="PF04773">
    <property type="entry name" value="FecR"/>
    <property type="match status" value="1"/>
</dbReference>
<dbReference type="PANTHER" id="PTHR30273">
    <property type="entry name" value="PERIPLASMIC SIGNAL SENSOR AND SIGMA FACTOR ACTIVATOR FECR-RELATED"/>
    <property type="match status" value="1"/>
</dbReference>
<feature type="transmembrane region" description="Helical" evidence="1">
    <location>
        <begin position="93"/>
        <end position="112"/>
    </location>
</feature>
<dbReference type="InterPro" id="IPR032508">
    <property type="entry name" value="FecR_C"/>
</dbReference>
<dbReference type="AlphaFoldDB" id="A0A420VST8"/>
<keyword evidence="1" id="KW-1133">Transmembrane helix</keyword>
<evidence type="ECO:0000259" key="2">
    <source>
        <dbReference type="Pfam" id="PF04773"/>
    </source>
</evidence>
<name>A0A420VST8_9SPHI</name>
<accession>A0A420VST8</accession>
<organism evidence="4 5">
    <name type="scientific">Sphingobacterium puteale</name>
    <dbReference type="NCBI Taxonomy" id="2420510"/>
    <lineage>
        <taxon>Bacteria</taxon>
        <taxon>Pseudomonadati</taxon>
        <taxon>Bacteroidota</taxon>
        <taxon>Sphingobacteriia</taxon>
        <taxon>Sphingobacteriales</taxon>
        <taxon>Sphingobacteriaceae</taxon>
        <taxon>Sphingobacterium</taxon>
    </lineage>
</organism>
<dbReference type="Gene3D" id="3.55.50.30">
    <property type="match status" value="1"/>
</dbReference>
<sequence length="404" mass="46347">MSKIEAYKRLIRQYYDDKLRGESLTQFVKYMDDEDFLDAWEQIKHEEETVNRFESEMNDQDMFEKIIADERVKHQLQELAPPKKTVMFPWRSIAVAALLLVVGVGSLIYFIGRSNGSLINEQQLTTHGIESVVPGKDRAEIILENGRRIDLEKIKGDTIIDHGDFEIIKTAAGGISYHIKDGVNPHKLVYNSIVTPRGGEYNLTLPDGTQVWLNASTTLKYPVVFDKSKREVELYGEAFFDVAKRTELGKRIPFIIHTGSQSIEVLGTSFNVQNYGKKIITTLVEGKVKLNFKNTTISDQFLRPNEQATFEQVSHQFSIDPIDPFYSIAWKDGNFAFYKTPLVEVMDIIGRWYDVQVEFKSQFEDFQFSGTISKYGDIKKLLKTIELVGGVHFELIGRKIYVKN</sequence>
<dbReference type="EMBL" id="RBWS01000019">
    <property type="protein sequence ID" value="RKO69453.1"/>
    <property type="molecule type" value="Genomic_DNA"/>
</dbReference>
<dbReference type="Proteomes" id="UP000282423">
    <property type="component" value="Unassembled WGS sequence"/>
</dbReference>
<evidence type="ECO:0000313" key="4">
    <source>
        <dbReference type="EMBL" id="RKO69453.1"/>
    </source>
</evidence>
<keyword evidence="5" id="KW-1185">Reference proteome</keyword>
<dbReference type="Pfam" id="PF16344">
    <property type="entry name" value="FecR_C"/>
    <property type="match status" value="1"/>
</dbReference>
<dbReference type="OrthoDB" id="1099963at2"/>
<dbReference type="InterPro" id="IPR006860">
    <property type="entry name" value="FecR"/>
</dbReference>
<dbReference type="PANTHER" id="PTHR30273:SF2">
    <property type="entry name" value="PROTEIN FECR"/>
    <property type="match status" value="1"/>
</dbReference>
<dbReference type="GO" id="GO:0016989">
    <property type="term" value="F:sigma factor antagonist activity"/>
    <property type="evidence" value="ECO:0007669"/>
    <property type="project" value="TreeGrafter"/>
</dbReference>
<evidence type="ECO:0000256" key="1">
    <source>
        <dbReference type="SAM" id="Phobius"/>
    </source>
</evidence>
<evidence type="ECO:0000313" key="5">
    <source>
        <dbReference type="Proteomes" id="UP000282423"/>
    </source>
</evidence>
<feature type="domain" description="FecR protein" evidence="2">
    <location>
        <begin position="193"/>
        <end position="289"/>
    </location>
</feature>
<dbReference type="RefSeq" id="WP_121126382.1">
    <property type="nucleotide sequence ID" value="NZ_RBWS01000019.1"/>
</dbReference>
<proteinExistence type="predicted"/>